<protein>
    <recommendedName>
        <fullName evidence="5">protein adenylyltransferase</fullName>
        <ecNumber evidence="5">2.7.7.108</ecNumber>
    </recommendedName>
</protein>
<comment type="catalytic activity">
    <reaction evidence="6">
        <text>L-threonyl-[protein] + ATP = 3-O-(5'-adenylyl)-L-threonyl-[protein] + diphosphate</text>
        <dbReference type="Rhea" id="RHEA:54292"/>
        <dbReference type="Rhea" id="RHEA-COMP:11060"/>
        <dbReference type="Rhea" id="RHEA-COMP:13847"/>
        <dbReference type="ChEBI" id="CHEBI:30013"/>
        <dbReference type="ChEBI" id="CHEBI:30616"/>
        <dbReference type="ChEBI" id="CHEBI:33019"/>
        <dbReference type="ChEBI" id="CHEBI:138113"/>
        <dbReference type="EC" id="2.7.7.108"/>
    </reaction>
</comment>
<evidence type="ECO:0000256" key="2">
    <source>
        <dbReference type="ARBA" id="ARBA00022695"/>
    </source>
</evidence>
<dbReference type="GO" id="GO:0070733">
    <property type="term" value="F:AMPylase activity"/>
    <property type="evidence" value="ECO:0007669"/>
    <property type="project" value="UniProtKB-EC"/>
</dbReference>
<dbReference type="Pfam" id="PF02661">
    <property type="entry name" value="Fic"/>
    <property type="match status" value="1"/>
</dbReference>
<dbReference type="PANTHER" id="PTHR39560">
    <property type="entry name" value="PROTEIN ADENYLYLTRANSFERASE FIC-RELATED"/>
    <property type="match status" value="1"/>
</dbReference>
<keyword evidence="3" id="KW-0547">Nucleotide-binding</keyword>
<keyword evidence="4" id="KW-0067">ATP-binding</keyword>
<evidence type="ECO:0000313" key="10">
    <source>
        <dbReference type="Proteomes" id="UP001155840"/>
    </source>
</evidence>
<name>A0AA44CCV7_9HYPH</name>
<dbReference type="RefSeq" id="WP_110801990.1">
    <property type="nucleotide sequence ID" value="NZ_JAANCM010000006.1"/>
</dbReference>
<keyword evidence="10" id="KW-1185">Reference proteome</keyword>
<comment type="catalytic activity">
    <reaction evidence="7">
        <text>L-tyrosyl-[protein] + ATP = O-(5'-adenylyl)-L-tyrosyl-[protein] + diphosphate</text>
        <dbReference type="Rhea" id="RHEA:54288"/>
        <dbReference type="Rhea" id="RHEA-COMP:10136"/>
        <dbReference type="Rhea" id="RHEA-COMP:13846"/>
        <dbReference type="ChEBI" id="CHEBI:30616"/>
        <dbReference type="ChEBI" id="CHEBI:33019"/>
        <dbReference type="ChEBI" id="CHEBI:46858"/>
        <dbReference type="ChEBI" id="CHEBI:83624"/>
        <dbReference type="EC" id="2.7.7.108"/>
    </reaction>
</comment>
<keyword evidence="2" id="KW-0548">Nucleotidyltransferase</keyword>
<evidence type="ECO:0000256" key="6">
    <source>
        <dbReference type="ARBA" id="ARBA00047939"/>
    </source>
</evidence>
<sequence>MALHHHLFQDVYDWAGTARTIRIGKGSNWFCYPEHIDQQMKAAFAALEDHSFLADKRPAEFADLAAEILAWLNAIHPFRAGNCRTQLALLSMLTEQARLPFNDDQLARDRVIAAMIDSFGGDEDPLRKLILDLFSA</sequence>
<dbReference type="GO" id="GO:0051302">
    <property type="term" value="P:regulation of cell division"/>
    <property type="evidence" value="ECO:0007669"/>
    <property type="project" value="TreeGrafter"/>
</dbReference>
<evidence type="ECO:0000259" key="8">
    <source>
        <dbReference type="PROSITE" id="PS51459"/>
    </source>
</evidence>
<dbReference type="EMBL" id="JAANCM010000006">
    <property type="protein sequence ID" value="NHT76866.1"/>
    <property type="molecule type" value="Genomic_DNA"/>
</dbReference>
<dbReference type="AlphaFoldDB" id="A0AA44CCV7"/>
<evidence type="ECO:0000256" key="1">
    <source>
        <dbReference type="ARBA" id="ARBA00022679"/>
    </source>
</evidence>
<evidence type="ECO:0000313" key="9">
    <source>
        <dbReference type="EMBL" id="NHT76866.1"/>
    </source>
</evidence>
<evidence type="ECO:0000256" key="3">
    <source>
        <dbReference type="ARBA" id="ARBA00022741"/>
    </source>
</evidence>
<evidence type="ECO:0000256" key="5">
    <source>
        <dbReference type="ARBA" id="ARBA00034531"/>
    </source>
</evidence>
<dbReference type="Gene3D" id="1.10.3290.10">
    <property type="entry name" value="Fido-like domain"/>
    <property type="match status" value="1"/>
</dbReference>
<dbReference type="PANTHER" id="PTHR39560:SF1">
    <property type="entry name" value="PROTEIN ADENYLYLTRANSFERASE FIC-RELATED"/>
    <property type="match status" value="1"/>
</dbReference>
<dbReference type="GO" id="GO:0005524">
    <property type="term" value="F:ATP binding"/>
    <property type="evidence" value="ECO:0007669"/>
    <property type="project" value="UniProtKB-KW"/>
</dbReference>
<dbReference type="EC" id="2.7.7.108" evidence="5"/>
<organism evidence="9 10">
    <name type="scientific">Ferranicluibacter rubi</name>
    <dbReference type="NCBI Taxonomy" id="2715133"/>
    <lineage>
        <taxon>Bacteria</taxon>
        <taxon>Pseudomonadati</taxon>
        <taxon>Pseudomonadota</taxon>
        <taxon>Alphaproteobacteria</taxon>
        <taxon>Hyphomicrobiales</taxon>
        <taxon>Rhizobiaceae</taxon>
        <taxon>Ferranicluibacter</taxon>
    </lineage>
</organism>
<dbReference type="InterPro" id="IPR003812">
    <property type="entry name" value="Fido"/>
</dbReference>
<dbReference type="InterPro" id="IPR036597">
    <property type="entry name" value="Fido-like_dom_sf"/>
</dbReference>
<dbReference type="SUPFAM" id="SSF140931">
    <property type="entry name" value="Fic-like"/>
    <property type="match status" value="1"/>
</dbReference>
<gene>
    <name evidence="9" type="ORF">G8E10_14050</name>
</gene>
<evidence type="ECO:0000256" key="4">
    <source>
        <dbReference type="ARBA" id="ARBA00022840"/>
    </source>
</evidence>
<dbReference type="PROSITE" id="PS51459">
    <property type="entry name" value="FIDO"/>
    <property type="match status" value="1"/>
</dbReference>
<comment type="caution">
    <text evidence="9">The sequence shown here is derived from an EMBL/GenBank/DDBJ whole genome shotgun (WGS) entry which is preliminary data.</text>
</comment>
<reference evidence="9" key="1">
    <citation type="submission" date="2020-03" db="EMBL/GenBank/DDBJ databases">
        <title>Ferranicluibacter endophyticum gen. nov., sp. nov., a new genus isolated from Rubus ulmifolius Schott. stem.</title>
        <authorList>
            <person name="Roca-Couso R."/>
            <person name="Flores-Felix J.D."/>
            <person name="Igual J.M."/>
            <person name="Rivas R."/>
        </authorList>
    </citation>
    <scope>NUCLEOTIDE SEQUENCE</scope>
    <source>
        <strain evidence="9">CRRU44</strain>
    </source>
</reference>
<keyword evidence="1 9" id="KW-0808">Transferase</keyword>
<evidence type="ECO:0000256" key="7">
    <source>
        <dbReference type="ARBA" id="ARBA00048696"/>
    </source>
</evidence>
<proteinExistence type="predicted"/>
<feature type="domain" description="Fido" evidence="8">
    <location>
        <begin position="1"/>
        <end position="132"/>
    </location>
</feature>
<accession>A0AA44CCV7</accession>
<dbReference type="Proteomes" id="UP001155840">
    <property type="component" value="Unassembled WGS sequence"/>
</dbReference>